<organism evidence="2 3">
    <name type="scientific">Pseudonocardia cypriaca</name>
    <dbReference type="NCBI Taxonomy" id="882449"/>
    <lineage>
        <taxon>Bacteria</taxon>
        <taxon>Bacillati</taxon>
        <taxon>Actinomycetota</taxon>
        <taxon>Actinomycetes</taxon>
        <taxon>Pseudonocardiales</taxon>
        <taxon>Pseudonocardiaceae</taxon>
        <taxon>Pseudonocardia</taxon>
    </lineage>
</organism>
<name>A0A543GIC5_9PSEU</name>
<evidence type="ECO:0000313" key="3">
    <source>
        <dbReference type="Proteomes" id="UP000319818"/>
    </source>
</evidence>
<evidence type="ECO:0000313" key="2">
    <source>
        <dbReference type="EMBL" id="TQM45819.1"/>
    </source>
</evidence>
<proteinExistence type="predicted"/>
<dbReference type="InterPro" id="IPR017520">
    <property type="entry name" value="CHP03086"/>
</dbReference>
<keyword evidence="3" id="KW-1185">Reference proteome</keyword>
<evidence type="ECO:0000259" key="1">
    <source>
        <dbReference type="Pfam" id="PF11716"/>
    </source>
</evidence>
<dbReference type="InterPro" id="IPR034660">
    <property type="entry name" value="DinB/YfiT-like"/>
</dbReference>
<protein>
    <submittedName>
        <fullName evidence="2">Uncharacterized protein (TIGR03086 family)</fullName>
    </submittedName>
</protein>
<comment type="caution">
    <text evidence="2">The sequence shown here is derived from an EMBL/GenBank/DDBJ whole genome shotgun (WGS) entry which is preliminary data.</text>
</comment>
<dbReference type="Pfam" id="PF11716">
    <property type="entry name" value="MDMPI_N"/>
    <property type="match status" value="1"/>
</dbReference>
<dbReference type="EMBL" id="VFPH01000001">
    <property type="protein sequence ID" value="TQM45819.1"/>
    <property type="molecule type" value="Genomic_DNA"/>
</dbReference>
<dbReference type="NCBIfam" id="TIGR03083">
    <property type="entry name" value="maleylpyruvate isomerase family mycothiol-dependent enzyme"/>
    <property type="match status" value="1"/>
</dbReference>
<dbReference type="GO" id="GO:0046872">
    <property type="term" value="F:metal ion binding"/>
    <property type="evidence" value="ECO:0007669"/>
    <property type="project" value="InterPro"/>
</dbReference>
<accession>A0A543GIC5</accession>
<feature type="domain" description="Mycothiol-dependent maleylpyruvate isomerase metal-binding" evidence="1">
    <location>
        <begin position="10"/>
        <end position="132"/>
    </location>
</feature>
<dbReference type="InterPro" id="IPR024344">
    <property type="entry name" value="MDMPI_metal-binding"/>
</dbReference>
<reference evidence="2 3" key="1">
    <citation type="submission" date="2019-06" db="EMBL/GenBank/DDBJ databases">
        <title>Sequencing the genomes of 1000 actinobacteria strains.</title>
        <authorList>
            <person name="Klenk H.-P."/>
        </authorList>
    </citation>
    <scope>NUCLEOTIDE SEQUENCE [LARGE SCALE GENOMIC DNA]</scope>
    <source>
        <strain evidence="2 3">DSM 45511</strain>
    </source>
</reference>
<gene>
    <name evidence="2" type="ORF">FB388_3219</name>
</gene>
<dbReference type="RefSeq" id="WP_142101657.1">
    <property type="nucleotide sequence ID" value="NZ_VFPH01000001.1"/>
</dbReference>
<sequence>MENIVELHRRSVDGIRPVLDRLDAADLGLPTPCAGWDLRALLEHMTGQDHGFAAAVSAAHDGGEVEVTEFAPRPLGPSPAETLRRGLDEVVAAFAAGAEHPVLLPEFDARLPAGIVVQMHLVDTLVHGWDVAAALGVQDDYVAGLDAEAVAASLAMCERIPDDESREAPGASFAHALPAPDGADPWTRTLTLVGRDPAWTGDPVVRR</sequence>
<dbReference type="NCBIfam" id="TIGR03086">
    <property type="entry name" value="TIGR03086 family metal-binding protein"/>
    <property type="match status" value="1"/>
</dbReference>
<dbReference type="SUPFAM" id="SSF109854">
    <property type="entry name" value="DinB/YfiT-like putative metalloenzymes"/>
    <property type="match status" value="1"/>
</dbReference>
<dbReference type="AlphaFoldDB" id="A0A543GIC5"/>
<dbReference type="Proteomes" id="UP000319818">
    <property type="component" value="Unassembled WGS sequence"/>
</dbReference>
<dbReference type="OrthoDB" id="5185819at2"/>
<dbReference type="InterPro" id="IPR017517">
    <property type="entry name" value="Maleyloyr_isom"/>
</dbReference>
<dbReference type="Gene3D" id="1.20.120.450">
    <property type="entry name" value="dinb family like domain"/>
    <property type="match status" value="1"/>
</dbReference>